<protein>
    <submittedName>
        <fullName evidence="1">Uncharacterized protein</fullName>
    </submittedName>
</protein>
<evidence type="ECO:0000313" key="2">
    <source>
        <dbReference type="Proteomes" id="UP000321580"/>
    </source>
</evidence>
<dbReference type="OrthoDB" id="8481528at2"/>
<proteinExistence type="predicted"/>
<gene>
    <name evidence="1" type="ORF">FRY97_15495</name>
</gene>
<organism evidence="1 2">
    <name type="scientific">Phaeodactylibacter luteus</name>
    <dbReference type="NCBI Taxonomy" id="1564516"/>
    <lineage>
        <taxon>Bacteria</taxon>
        <taxon>Pseudomonadati</taxon>
        <taxon>Bacteroidota</taxon>
        <taxon>Saprospiria</taxon>
        <taxon>Saprospirales</taxon>
        <taxon>Haliscomenobacteraceae</taxon>
        <taxon>Phaeodactylibacter</taxon>
    </lineage>
</organism>
<sequence length="148" mass="17108">MRRKDQKDSREIVSADLKKMGDLLNKWGLCLDTSPLTTASNTCEYESDENFWVYSMESLKFNSEYIYAPSGTIPIGVKNLSIELSLTVKGRFFDSNLIQNPLLEYHEELPYCFDLEISGESKDGYELFSSWHFDKSIKSKTPKFIHPE</sequence>
<dbReference type="Proteomes" id="UP000321580">
    <property type="component" value="Unassembled WGS sequence"/>
</dbReference>
<dbReference type="AlphaFoldDB" id="A0A5C6RIU4"/>
<accession>A0A5C6RIU4</accession>
<dbReference type="EMBL" id="VOOR01000036">
    <property type="protein sequence ID" value="TXB62117.1"/>
    <property type="molecule type" value="Genomic_DNA"/>
</dbReference>
<name>A0A5C6RIU4_9BACT</name>
<feature type="non-terminal residue" evidence="1">
    <location>
        <position position="148"/>
    </location>
</feature>
<reference evidence="1 2" key="1">
    <citation type="submission" date="2019-08" db="EMBL/GenBank/DDBJ databases">
        <title>Genome of Phaeodactylibacter luteus.</title>
        <authorList>
            <person name="Bowman J.P."/>
        </authorList>
    </citation>
    <scope>NUCLEOTIDE SEQUENCE [LARGE SCALE GENOMIC DNA]</scope>
    <source>
        <strain evidence="1 2">KCTC 42180</strain>
    </source>
</reference>
<comment type="caution">
    <text evidence="1">The sequence shown here is derived from an EMBL/GenBank/DDBJ whole genome shotgun (WGS) entry which is preliminary data.</text>
</comment>
<evidence type="ECO:0000313" key="1">
    <source>
        <dbReference type="EMBL" id="TXB62117.1"/>
    </source>
</evidence>
<keyword evidence="2" id="KW-1185">Reference proteome</keyword>